<evidence type="ECO:0000256" key="2">
    <source>
        <dbReference type="ARBA" id="ARBA00006442"/>
    </source>
</evidence>
<dbReference type="Pfam" id="PF07992">
    <property type="entry name" value="Pyr_redox_2"/>
    <property type="match status" value="1"/>
</dbReference>
<evidence type="ECO:0000256" key="4">
    <source>
        <dbReference type="ARBA" id="ARBA00022827"/>
    </source>
</evidence>
<evidence type="ECO:0000256" key="3">
    <source>
        <dbReference type="ARBA" id="ARBA00022630"/>
    </source>
</evidence>
<organism evidence="7 8">
    <name type="scientific">Alloalcanivorax venustensis ISO4</name>
    <dbReference type="NCBI Taxonomy" id="1177184"/>
    <lineage>
        <taxon>Bacteria</taxon>
        <taxon>Pseudomonadati</taxon>
        <taxon>Pseudomonadota</taxon>
        <taxon>Gammaproteobacteria</taxon>
        <taxon>Oceanospirillales</taxon>
        <taxon>Alcanivoracaceae</taxon>
        <taxon>Alloalcanivorax</taxon>
    </lineage>
</organism>
<keyword evidence="8" id="KW-1185">Reference proteome</keyword>
<dbReference type="InterPro" id="IPR050260">
    <property type="entry name" value="FAD-bd_OxRdtase"/>
</dbReference>
<comment type="cofactor">
    <cofactor evidence="1">
        <name>FAD</name>
        <dbReference type="ChEBI" id="CHEBI:57692"/>
    </cofactor>
</comment>
<dbReference type="Gene3D" id="3.30.390.30">
    <property type="match status" value="1"/>
</dbReference>
<evidence type="ECO:0000256" key="1">
    <source>
        <dbReference type="ARBA" id="ARBA00001974"/>
    </source>
</evidence>
<dbReference type="Gene3D" id="3.50.50.60">
    <property type="entry name" value="FAD/NAD(P)-binding domain"/>
    <property type="match status" value="2"/>
</dbReference>
<keyword evidence="4" id="KW-0274">FAD</keyword>
<feature type="domain" description="NADH-rubredoxin oxidoreductase C-terminal" evidence="6">
    <location>
        <begin position="330"/>
        <end position="390"/>
    </location>
</feature>
<sequence>MIRATRMKRTEARRRLVIVGNGMATESLISRLGTDHGWSVRVLGEEPVRHYNRIMLSPLLGEETDLDAITPRDDAWYRARRVTVSLGKRVARLDRQRRCLYCDDGERVDYDTLVIATGARSSMPPLPGVAELDGVSGFRSLHDVERLRGWSRARPGVRAVVVGAGLLGVEAAVGLRRLGADVTLVHRRPVLMNRQLDASASSLLEAALAARGIRVRTGCDPKRLLGDTSVSAVEVEEGGAPRTLPADLVVFATGITPNRELAQAAGLECGAGVRVDSALRTSDPHVHALGECCEFQGNTYGLVAPVQEQASVLARVLKGQRARYRDPSLVTRLKVSGLDIHSMGQVEAVAGQQTLWLSDPQAGVYKKLIIEDGRLRGVLLVGDVRHSQWYFQTHQSDRDVSALRDVLLTDPSRDDDESTPADVSVDVA</sequence>
<dbReference type="InterPro" id="IPR041575">
    <property type="entry name" value="Rubredoxin_C"/>
</dbReference>
<dbReference type="EMBL" id="ARXR01000006">
    <property type="protein sequence ID" value="MBF5052494.1"/>
    <property type="molecule type" value="Genomic_DNA"/>
</dbReference>
<name>A0ABS0AF13_9GAMM</name>
<dbReference type="InterPro" id="IPR016156">
    <property type="entry name" value="FAD/NAD-linked_Rdtase_dimer_sf"/>
</dbReference>
<dbReference type="InterPro" id="IPR023753">
    <property type="entry name" value="FAD/NAD-binding_dom"/>
</dbReference>
<dbReference type="PANTHER" id="PTHR43429">
    <property type="entry name" value="PYRIDINE NUCLEOTIDE-DISULFIDE OXIDOREDUCTASE DOMAIN-CONTAINING"/>
    <property type="match status" value="1"/>
</dbReference>
<dbReference type="Proteomes" id="UP000644441">
    <property type="component" value="Unassembled WGS sequence"/>
</dbReference>
<evidence type="ECO:0000259" key="5">
    <source>
        <dbReference type="Pfam" id="PF07992"/>
    </source>
</evidence>
<dbReference type="SUPFAM" id="SSF51905">
    <property type="entry name" value="FAD/NAD(P)-binding domain"/>
    <property type="match status" value="2"/>
</dbReference>
<comment type="similarity">
    <text evidence="2">Belongs to the FAD-dependent oxidoreductase family.</text>
</comment>
<dbReference type="PRINTS" id="PR00368">
    <property type="entry name" value="FADPNR"/>
</dbReference>
<protein>
    <submittedName>
        <fullName evidence="7">Uncharacterized protein</fullName>
    </submittedName>
</protein>
<evidence type="ECO:0000313" key="8">
    <source>
        <dbReference type="Proteomes" id="UP000644441"/>
    </source>
</evidence>
<evidence type="ECO:0000259" key="6">
    <source>
        <dbReference type="Pfam" id="PF18267"/>
    </source>
</evidence>
<evidence type="ECO:0000313" key="7">
    <source>
        <dbReference type="EMBL" id="MBF5052494.1"/>
    </source>
</evidence>
<gene>
    <name evidence="7" type="ORF">ISO4_01096</name>
</gene>
<dbReference type="Pfam" id="PF18267">
    <property type="entry name" value="Rubredoxin_C"/>
    <property type="match status" value="1"/>
</dbReference>
<dbReference type="InterPro" id="IPR036188">
    <property type="entry name" value="FAD/NAD-bd_sf"/>
</dbReference>
<proteinExistence type="inferred from homology"/>
<comment type="caution">
    <text evidence="7">The sequence shown here is derived from an EMBL/GenBank/DDBJ whole genome shotgun (WGS) entry which is preliminary data.</text>
</comment>
<accession>A0ABS0AF13</accession>
<dbReference type="PANTHER" id="PTHR43429:SF3">
    <property type="entry name" value="NITRITE REDUCTASE [NAD(P)H]"/>
    <property type="match status" value="1"/>
</dbReference>
<keyword evidence="3" id="KW-0285">Flavoprotein</keyword>
<reference evidence="7 8" key="1">
    <citation type="submission" date="2012-09" db="EMBL/GenBank/DDBJ databases">
        <title>Genome Sequence of alkane-degrading Bacterium Alcanivorax venustensis ISO4.</title>
        <authorList>
            <person name="Lai Q."/>
            <person name="Shao Z."/>
        </authorList>
    </citation>
    <scope>NUCLEOTIDE SEQUENCE [LARGE SCALE GENOMIC DNA]</scope>
    <source>
        <strain evidence="7 8">ISO4</strain>
    </source>
</reference>
<feature type="domain" description="FAD/NAD(P)-binding" evidence="5">
    <location>
        <begin position="15"/>
        <end position="297"/>
    </location>
</feature>
<dbReference type="RefSeq" id="WP_194855436.1">
    <property type="nucleotide sequence ID" value="NZ_ARXR01000006.1"/>
</dbReference>